<dbReference type="EMBL" id="DQ317692">
    <property type="protein sequence ID" value="ABC74894.1"/>
    <property type="molecule type" value="Genomic_DNA"/>
</dbReference>
<reference evidence="1 2" key="1">
    <citation type="journal article" date="2006" name="J. Virol.">
        <title>Sequence analysis and organization of the Neodiprion abietis nucleopolyhedrovirus genome.</title>
        <authorList>
            <person name="Duffy S.P."/>
            <person name="Young A.M."/>
            <person name="Morin B."/>
            <person name="Lucarotti C.J."/>
            <person name="Koop B.F."/>
            <person name="Levin D.B."/>
        </authorList>
    </citation>
    <scope>NUCLEOTIDE SEQUENCE [LARGE SCALE GENOMIC DNA]</scope>
</reference>
<dbReference type="OrthoDB" id="39454at10239"/>
<evidence type="ECO:0000313" key="1">
    <source>
        <dbReference type="EMBL" id="ABC74894.1"/>
    </source>
</evidence>
<organism evidence="1 2">
    <name type="scientific">Neodiprion abietis nucleopolyhedrovirus</name>
    <dbReference type="NCBI Taxonomy" id="204507"/>
    <lineage>
        <taxon>Viruses</taxon>
        <taxon>Viruses incertae sedis</taxon>
        <taxon>Naldaviricetes</taxon>
        <taxon>Lefavirales</taxon>
        <taxon>Baculoviridae</taxon>
        <taxon>Gammabaculovirus</taxon>
        <taxon>Gammabaculovirus neabietis</taxon>
    </lineage>
</organism>
<keyword evidence="2" id="KW-1185">Reference proteome</keyword>
<protein>
    <submittedName>
        <fullName evidence="1">Uncharacterized protein</fullName>
    </submittedName>
</protein>
<sequence length="169" mass="20283">MSQLVICPPTSLINVTNTWLTRLSYIRYLTERCHICWAPRSNTFDKLSEIWHVTYVRQSSLTERCYICWARGSNTFDKLRCRVCWARGSNTFDKLRCRICWARGSNTFDKLRCRICWARGSNTFDKLSEIWHVTYVRQSRVIERCHRVLKSRMWRVYGNIAIQVVVRYI</sequence>
<name>Q0ZP60_9CBAC</name>
<dbReference type="GeneID" id="4179168"/>
<dbReference type="RefSeq" id="YP_667868.1">
    <property type="nucleotide sequence ID" value="NC_008252.1"/>
</dbReference>
<dbReference type="KEGG" id="vg:4179168"/>
<accession>Q0ZP60</accession>
<dbReference type="Proteomes" id="UP000242804">
    <property type="component" value="Segment"/>
</dbReference>
<proteinExistence type="predicted"/>
<evidence type="ECO:0000313" key="2">
    <source>
        <dbReference type="Proteomes" id="UP000242804"/>
    </source>
</evidence>